<dbReference type="OrthoDB" id="7343000at2"/>
<proteinExistence type="predicted"/>
<dbReference type="SUPFAM" id="SSF56281">
    <property type="entry name" value="Metallo-hydrolase/oxidoreductase"/>
    <property type="match status" value="1"/>
</dbReference>
<dbReference type="InterPro" id="IPR036866">
    <property type="entry name" value="RibonucZ/Hydroxyglut_hydro"/>
</dbReference>
<dbReference type="STRING" id="89524.SAMN05444370_101413"/>
<dbReference type="PANTHER" id="PTHR39189">
    <property type="entry name" value="UPF0173 METAL-DEPENDENT HYDROLASE YTKL"/>
    <property type="match status" value="1"/>
</dbReference>
<protein>
    <submittedName>
        <fullName evidence="2">L-ascorbate metabolism protein UlaG, beta-lactamase superfamily</fullName>
    </submittedName>
</protein>
<accession>A0A1H3VYT4</accession>
<evidence type="ECO:0000256" key="1">
    <source>
        <dbReference type="SAM" id="SignalP"/>
    </source>
</evidence>
<dbReference type="Gene3D" id="3.60.15.10">
    <property type="entry name" value="Ribonuclease Z/Hydroxyacylglutathione hydrolase-like"/>
    <property type="match status" value="1"/>
</dbReference>
<evidence type="ECO:0000313" key="2">
    <source>
        <dbReference type="EMBL" id="SDZ79977.1"/>
    </source>
</evidence>
<organism evidence="2 3">
    <name type="scientific">Rubrimonas cliftonensis</name>
    <dbReference type="NCBI Taxonomy" id="89524"/>
    <lineage>
        <taxon>Bacteria</taxon>
        <taxon>Pseudomonadati</taxon>
        <taxon>Pseudomonadota</taxon>
        <taxon>Alphaproteobacteria</taxon>
        <taxon>Rhodobacterales</taxon>
        <taxon>Paracoccaceae</taxon>
        <taxon>Rubrimonas</taxon>
    </lineage>
</organism>
<dbReference type="AlphaFoldDB" id="A0A1H3VYT4"/>
<keyword evidence="3" id="KW-1185">Reference proteome</keyword>
<keyword evidence="1" id="KW-0732">Signal</keyword>
<gene>
    <name evidence="2" type="ORF">SAMN05444370_101413</name>
</gene>
<dbReference type="RefSeq" id="WP_093247867.1">
    <property type="nucleotide sequence ID" value="NZ_FNQM01000001.1"/>
</dbReference>
<reference evidence="2 3" key="1">
    <citation type="submission" date="2016-10" db="EMBL/GenBank/DDBJ databases">
        <authorList>
            <person name="de Groot N.N."/>
        </authorList>
    </citation>
    <scope>NUCLEOTIDE SEQUENCE [LARGE SCALE GENOMIC DNA]</scope>
    <source>
        <strain evidence="2 3">DSM 15345</strain>
    </source>
</reference>
<feature type="signal peptide" evidence="1">
    <location>
        <begin position="1"/>
        <end position="21"/>
    </location>
</feature>
<dbReference type="PANTHER" id="PTHR39189:SF1">
    <property type="entry name" value="UPF0173 METAL-DEPENDENT HYDROLASE YTKL"/>
    <property type="match status" value="1"/>
</dbReference>
<feature type="chain" id="PRO_5011484964" evidence="1">
    <location>
        <begin position="22"/>
        <end position="258"/>
    </location>
</feature>
<dbReference type="Proteomes" id="UP000198703">
    <property type="component" value="Unassembled WGS sequence"/>
</dbReference>
<dbReference type="Pfam" id="PF13483">
    <property type="entry name" value="Lactamase_B_3"/>
    <property type="match status" value="1"/>
</dbReference>
<sequence length="258" mass="28008">MRNAAIALALTASLGAAPAFASNCLQVAWPEPSAPRVIPTSLGPEQVSIEFLGHAAFRIETPAGATAVTDFAGYWGGGDVPEIVTMNHAHSSHWTPSPDPRIANVLRGWNPEGGEAMHYLELDDLLVRNVPTDIRRWDGGVEPFGNSIFIFEAHGLCIGHLGHLHHKPTDLHYGMIGRLDVVMAPVDGGYTMNIPAMIDVLKRLRARVVIPMHWFGPSNLDRFLAGMADDFEVREAGGRSLTLSRETLPATPTVMVLR</sequence>
<name>A0A1H3VYT4_9RHOB</name>
<evidence type="ECO:0000313" key="3">
    <source>
        <dbReference type="Proteomes" id="UP000198703"/>
    </source>
</evidence>
<dbReference type="EMBL" id="FNQM01000001">
    <property type="protein sequence ID" value="SDZ79977.1"/>
    <property type="molecule type" value="Genomic_DNA"/>
</dbReference>